<feature type="compositionally biased region" description="Basic and acidic residues" evidence="1">
    <location>
        <begin position="370"/>
        <end position="414"/>
    </location>
</feature>
<feature type="compositionally biased region" description="Basic and acidic residues" evidence="1">
    <location>
        <begin position="454"/>
        <end position="467"/>
    </location>
</feature>
<feature type="transmembrane region" description="Helical" evidence="2">
    <location>
        <begin position="65"/>
        <end position="87"/>
    </location>
</feature>
<feature type="transmembrane region" description="Helical" evidence="2">
    <location>
        <begin position="36"/>
        <end position="53"/>
    </location>
</feature>
<evidence type="ECO:0000313" key="4">
    <source>
        <dbReference type="Proteomes" id="UP000594263"/>
    </source>
</evidence>
<feature type="region of interest" description="Disordered" evidence="1">
    <location>
        <begin position="1"/>
        <end position="30"/>
    </location>
</feature>
<dbReference type="Proteomes" id="UP000594263">
    <property type="component" value="Unplaced"/>
</dbReference>
<feature type="compositionally biased region" description="Basic and acidic residues" evidence="1">
    <location>
        <begin position="318"/>
        <end position="328"/>
    </location>
</feature>
<evidence type="ECO:0000313" key="3">
    <source>
        <dbReference type="EnsemblPlants" id="Kaladp1129s0027.1.v1.1.CDS.1"/>
    </source>
</evidence>
<proteinExistence type="predicted"/>
<reference evidence="3" key="1">
    <citation type="submission" date="2021-01" db="UniProtKB">
        <authorList>
            <consortium name="EnsemblPlants"/>
        </authorList>
    </citation>
    <scope>IDENTIFICATION</scope>
</reference>
<sequence length="590" mass="65665">MADRPDFQTNPRKPSASDGTTKKSSSSDPAPSISKFLYKVLVFVGVVIVVPLFPSRAPDFFSQTVFTRGWELVHLLFVGIAVCYGLFSRRNEAEPDKENKFDNAQTVVSRFLQVPSVFDDEVETLDGCGDDESRRVQSWSSQYSRGEPVVVVAADESSGNGERRGMVSSGGIRTRVGDNAKPLLLPVRSLKSRILDSGVVQHHQVDGDALFRRSNSGLNGDSSRALNLNVEDDDNVVLRSPIPWRSRSGRMEMKEEVEGFDLPKLNDEYVFRPVRSEHRKTPSRSSSVSSTPNSLSPSASIDLSPRPPPHSHSVSPELKAKDVEDGLRRKAFNNSSPPPAPPLPPPTYRKSPLIYSSSFKGEGGTGMASSEKEFRRMASEKDVRRSGTSEEKNSSRSVREEMMRRLNSSSERRSVSNVDNGLMVGKSVRTTRSGESLPGRKAAKDIPEVTNENTWKDVMEAPKERIGRKFAGIDPAKPRNEKALNQEMNIPVAPVSRYSDPHKEEKEVSEDIVRVESENGSESEDEDQVSESLNSFRSEEPQSDTHSMADFGPDVDKKADEFIAKFREQIRLQRIESIKRSTYQATRKVT</sequence>
<dbReference type="InterPro" id="IPR008480">
    <property type="entry name" value="DUF761_pln"/>
</dbReference>
<feature type="compositionally biased region" description="Acidic residues" evidence="1">
    <location>
        <begin position="519"/>
        <end position="529"/>
    </location>
</feature>
<dbReference type="PANTHER" id="PTHR34059">
    <property type="entry name" value="EXPRESSED PROTEIN"/>
    <property type="match status" value="1"/>
</dbReference>
<dbReference type="PANTHER" id="PTHR34059:SF1">
    <property type="entry name" value="EXPRESSED PROTEIN"/>
    <property type="match status" value="1"/>
</dbReference>
<organism evidence="3 4">
    <name type="scientific">Kalanchoe fedtschenkoi</name>
    <name type="common">Lavender scallops</name>
    <name type="synonym">South American air plant</name>
    <dbReference type="NCBI Taxonomy" id="63787"/>
    <lineage>
        <taxon>Eukaryota</taxon>
        <taxon>Viridiplantae</taxon>
        <taxon>Streptophyta</taxon>
        <taxon>Embryophyta</taxon>
        <taxon>Tracheophyta</taxon>
        <taxon>Spermatophyta</taxon>
        <taxon>Magnoliopsida</taxon>
        <taxon>eudicotyledons</taxon>
        <taxon>Gunneridae</taxon>
        <taxon>Pentapetalae</taxon>
        <taxon>Saxifragales</taxon>
        <taxon>Crassulaceae</taxon>
        <taxon>Kalanchoe</taxon>
    </lineage>
</organism>
<keyword evidence="2" id="KW-1133">Transmembrane helix</keyword>
<dbReference type="Gramene" id="Kaladp1129s0027.1.v1.1">
    <property type="protein sequence ID" value="Kaladp1129s0027.1.v1.1.CDS.1"/>
    <property type="gene ID" value="Kaladp1129s0027.v1.1"/>
</dbReference>
<feature type="compositionally biased region" description="Low complexity" evidence="1">
    <location>
        <begin position="16"/>
        <end position="30"/>
    </location>
</feature>
<dbReference type="AlphaFoldDB" id="A0A7N0VJH4"/>
<feature type="compositionally biased region" description="Low complexity" evidence="1">
    <location>
        <begin position="283"/>
        <end position="300"/>
    </location>
</feature>
<feature type="compositionally biased region" description="Basic and acidic residues" evidence="1">
    <location>
        <begin position="499"/>
        <end position="517"/>
    </location>
</feature>
<dbReference type="EnsemblPlants" id="Kaladp1129s0027.1.v1.1">
    <property type="protein sequence ID" value="Kaladp1129s0027.1.v1.1.CDS.1"/>
    <property type="gene ID" value="Kaladp1129s0027.v1.1"/>
</dbReference>
<dbReference type="Pfam" id="PF05553">
    <property type="entry name" value="DUF761"/>
    <property type="match status" value="1"/>
</dbReference>
<feature type="compositionally biased region" description="Pro residues" evidence="1">
    <location>
        <begin position="336"/>
        <end position="347"/>
    </location>
</feature>
<dbReference type="OMA" id="DQDSAPY"/>
<keyword evidence="4" id="KW-1185">Reference proteome</keyword>
<name>A0A7N0VJH4_KALFE</name>
<keyword evidence="2" id="KW-0472">Membrane</keyword>
<evidence type="ECO:0000256" key="1">
    <source>
        <dbReference type="SAM" id="MobiDB-lite"/>
    </source>
</evidence>
<evidence type="ECO:0000256" key="2">
    <source>
        <dbReference type="SAM" id="Phobius"/>
    </source>
</evidence>
<protein>
    <submittedName>
        <fullName evidence="3">Uncharacterized protein</fullName>
    </submittedName>
</protein>
<feature type="region of interest" description="Disordered" evidence="1">
    <location>
        <begin position="275"/>
        <end position="554"/>
    </location>
</feature>
<keyword evidence="2" id="KW-0812">Transmembrane</keyword>
<accession>A0A7N0VJH4</accession>